<dbReference type="AlphaFoldDB" id="A0A540WD44"/>
<proteinExistence type="predicted"/>
<organism evidence="5 6">
    <name type="scientific">Kitasatospora acidiphila</name>
    <dbReference type="NCBI Taxonomy" id="2567942"/>
    <lineage>
        <taxon>Bacteria</taxon>
        <taxon>Bacillati</taxon>
        <taxon>Actinomycetota</taxon>
        <taxon>Actinomycetes</taxon>
        <taxon>Kitasatosporales</taxon>
        <taxon>Streptomycetaceae</taxon>
        <taxon>Kitasatospora</taxon>
    </lineage>
</organism>
<dbReference type="InterPro" id="IPR029039">
    <property type="entry name" value="Flavoprotein-like_sf"/>
</dbReference>
<dbReference type="OrthoDB" id="1643408at2"/>
<dbReference type="RefSeq" id="WP_141637348.1">
    <property type="nucleotide sequence ID" value="NZ_VIGB01000003.1"/>
</dbReference>
<dbReference type="InterPro" id="IPR020048">
    <property type="entry name" value="NADPH-dep_FMN_reduc_SsuE"/>
</dbReference>
<dbReference type="InterPro" id="IPR051814">
    <property type="entry name" value="NAD(P)H-dep_FMN_reductase"/>
</dbReference>
<evidence type="ECO:0000256" key="3">
    <source>
        <dbReference type="ARBA" id="ARBA00023002"/>
    </source>
</evidence>
<feature type="domain" description="NADPH-dependent FMN reductase-like" evidence="4">
    <location>
        <begin position="3"/>
        <end position="144"/>
    </location>
</feature>
<dbReference type="InterPro" id="IPR005025">
    <property type="entry name" value="FMN_Rdtase-like_dom"/>
</dbReference>
<keyword evidence="3 5" id="KW-0560">Oxidoreductase</keyword>
<keyword evidence="1" id="KW-0285">Flavoprotein</keyword>
<protein>
    <submittedName>
        <fullName evidence="5">NADPH-dependent FMN reductase</fullName>
        <ecNumber evidence="5">1.5.1.38</ecNumber>
    </submittedName>
</protein>
<reference evidence="5 6" key="1">
    <citation type="submission" date="2019-06" db="EMBL/GenBank/DDBJ databases">
        <title>Description of Kitasatospora acidophila sp. nov. isolated from pine grove soil, and reclassification of Streptomyces novaecaesareae to Kitasatospora novaeceasareae comb. nov.</title>
        <authorList>
            <person name="Kim M.J."/>
        </authorList>
    </citation>
    <scope>NUCLEOTIDE SEQUENCE [LARGE SCALE GENOMIC DNA]</scope>
    <source>
        <strain evidence="5 6">MMS16-CNU292</strain>
    </source>
</reference>
<dbReference type="PANTHER" id="PTHR43408:SF1">
    <property type="entry name" value="FMN REDUCTASE (NADPH)"/>
    <property type="match status" value="1"/>
</dbReference>
<gene>
    <name evidence="5" type="primary">ssuE</name>
    <name evidence="5" type="ORF">E6W39_38080</name>
</gene>
<dbReference type="GO" id="GO:0046306">
    <property type="term" value="P:alkanesulfonate catabolic process"/>
    <property type="evidence" value="ECO:0007669"/>
    <property type="project" value="InterPro"/>
</dbReference>
<dbReference type="EMBL" id="VIGB01000003">
    <property type="protein sequence ID" value="TQF06943.1"/>
    <property type="molecule type" value="Genomic_DNA"/>
</dbReference>
<dbReference type="Gene3D" id="3.40.50.360">
    <property type="match status" value="1"/>
</dbReference>
<accession>A0A540WD44</accession>
<dbReference type="NCBIfam" id="TIGR03567">
    <property type="entry name" value="FMN_reduc_SsuE"/>
    <property type="match status" value="1"/>
</dbReference>
<sequence>MTSVLAISGSPSVDSRTALVTGHLVNQLAARGIAARQLAVRELPATELLAGRSDSPAIRAAADALATAEGVIVATPVYKASYTGLLKSFLDLLPQSGLAGKAVLPVATGGSLAHLLAIDYALRPVLSALGARHVVAGCFLLDKDVERLAGGAARIRPEAELRLLDALDGFVDALTIRTGLTRAR</sequence>
<dbReference type="GO" id="GO:0052873">
    <property type="term" value="F:FMN reductase (NADPH) activity"/>
    <property type="evidence" value="ECO:0007669"/>
    <property type="project" value="UniProtKB-EC"/>
</dbReference>
<keyword evidence="6" id="KW-1185">Reference proteome</keyword>
<evidence type="ECO:0000313" key="6">
    <source>
        <dbReference type="Proteomes" id="UP000319103"/>
    </source>
</evidence>
<dbReference type="EC" id="1.5.1.38" evidence="5"/>
<dbReference type="PANTHER" id="PTHR43408">
    <property type="entry name" value="FMN REDUCTASE (NADPH)"/>
    <property type="match status" value="1"/>
</dbReference>
<dbReference type="Pfam" id="PF03358">
    <property type="entry name" value="FMN_red"/>
    <property type="match status" value="1"/>
</dbReference>
<evidence type="ECO:0000256" key="1">
    <source>
        <dbReference type="ARBA" id="ARBA00022630"/>
    </source>
</evidence>
<evidence type="ECO:0000313" key="5">
    <source>
        <dbReference type="EMBL" id="TQF06943.1"/>
    </source>
</evidence>
<dbReference type="SUPFAM" id="SSF52218">
    <property type="entry name" value="Flavoproteins"/>
    <property type="match status" value="1"/>
</dbReference>
<keyword evidence="2" id="KW-0288">FMN</keyword>
<evidence type="ECO:0000256" key="2">
    <source>
        <dbReference type="ARBA" id="ARBA00022643"/>
    </source>
</evidence>
<comment type="caution">
    <text evidence="5">The sequence shown here is derived from an EMBL/GenBank/DDBJ whole genome shotgun (WGS) entry which is preliminary data.</text>
</comment>
<evidence type="ECO:0000259" key="4">
    <source>
        <dbReference type="Pfam" id="PF03358"/>
    </source>
</evidence>
<name>A0A540WD44_9ACTN</name>
<dbReference type="Proteomes" id="UP000319103">
    <property type="component" value="Unassembled WGS sequence"/>
</dbReference>